<dbReference type="Proteomes" id="UP000199409">
    <property type="component" value="Unassembled WGS sequence"/>
</dbReference>
<reference evidence="1 2" key="1">
    <citation type="submission" date="2016-10" db="EMBL/GenBank/DDBJ databases">
        <authorList>
            <person name="de Groot N.N."/>
        </authorList>
    </citation>
    <scope>NUCLEOTIDE SEQUENCE [LARGE SCALE GENOMIC DNA]</scope>
    <source>
        <strain evidence="1 2">DSM 7343</strain>
    </source>
</reference>
<protein>
    <submittedName>
        <fullName evidence="1">Uncharacterized protein</fullName>
    </submittedName>
</protein>
<evidence type="ECO:0000313" key="2">
    <source>
        <dbReference type="Proteomes" id="UP000199409"/>
    </source>
</evidence>
<proteinExistence type="predicted"/>
<name>A0A1H3YE97_9BACT</name>
<sequence>MFCDRHEIDFYRRLGYIPASAILFLERYCYGESRFEQIATKYRFDR</sequence>
<evidence type="ECO:0000313" key="1">
    <source>
        <dbReference type="EMBL" id="SEA09314.1"/>
    </source>
</evidence>
<dbReference type="EMBL" id="FNQN01000003">
    <property type="protein sequence ID" value="SEA09314.1"/>
    <property type="molecule type" value="Genomic_DNA"/>
</dbReference>
<keyword evidence="2" id="KW-1185">Reference proteome</keyword>
<dbReference type="AlphaFoldDB" id="A0A1H3YE97"/>
<dbReference type="STRING" id="37625.SAMN05660420_01184"/>
<organism evidence="1 2">
    <name type="scientific">Desulfuromusa kysingii</name>
    <dbReference type="NCBI Taxonomy" id="37625"/>
    <lineage>
        <taxon>Bacteria</taxon>
        <taxon>Pseudomonadati</taxon>
        <taxon>Thermodesulfobacteriota</taxon>
        <taxon>Desulfuromonadia</taxon>
        <taxon>Desulfuromonadales</taxon>
        <taxon>Geopsychrobacteraceae</taxon>
        <taxon>Desulfuromusa</taxon>
    </lineage>
</organism>
<gene>
    <name evidence="1" type="ORF">SAMN05660420_01184</name>
</gene>
<accession>A0A1H3YE97</accession>